<dbReference type="EMBL" id="AP014962">
    <property type="protein sequence ID" value="BAS96086.1"/>
    <property type="molecule type" value="Genomic_DNA"/>
</dbReference>
<evidence type="ECO:0000313" key="3">
    <source>
        <dbReference type="Proteomes" id="UP000059680"/>
    </source>
</evidence>
<keyword evidence="3" id="KW-1185">Reference proteome</keyword>
<accession>A0A0P0WSS9</accession>
<feature type="region of interest" description="Disordered" evidence="1">
    <location>
        <begin position="95"/>
        <end position="125"/>
    </location>
</feature>
<reference evidence="3" key="1">
    <citation type="journal article" date="2005" name="Nature">
        <title>The map-based sequence of the rice genome.</title>
        <authorList>
            <consortium name="International rice genome sequencing project (IRGSP)"/>
            <person name="Matsumoto T."/>
            <person name="Wu J."/>
            <person name="Kanamori H."/>
            <person name="Katayose Y."/>
            <person name="Fujisawa M."/>
            <person name="Namiki N."/>
            <person name="Mizuno H."/>
            <person name="Yamamoto K."/>
            <person name="Antonio B.A."/>
            <person name="Baba T."/>
            <person name="Sakata K."/>
            <person name="Nagamura Y."/>
            <person name="Aoki H."/>
            <person name="Arikawa K."/>
            <person name="Arita K."/>
            <person name="Bito T."/>
            <person name="Chiden Y."/>
            <person name="Fujitsuka N."/>
            <person name="Fukunaka R."/>
            <person name="Hamada M."/>
            <person name="Harada C."/>
            <person name="Hayashi A."/>
            <person name="Hijishita S."/>
            <person name="Honda M."/>
            <person name="Hosokawa S."/>
            <person name="Ichikawa Y."/>
            <person name="Idonuma A."/>
            <person name="Iijima M."/>
            <person name="Ikeda M."/>
            <person name="Ikeno M."/>
            <person name="Ito K."/>
            <person name="Ito S."/>
            <person name="Ito T."/>
            <person name="Ito Y."/>
            <person name="Ito Y."/>
            <person name="Iwabuchi A."/>
            <person name="Kamiya K."/>
            <person name="Karasawa W."/>
            <person name="Kurita K."/>
            <person name="Katagiri S."/>
            <person name="Kikuta A."/>
            <person name="Kobayashi H."/>
            <person name="Kobayashi N."/>
            <person name="Machita K."/>
            <person name="Maehara T."/>
            <person name="Masukawa M."/>
            <person name="Mizubayashi T."/>
            <person name="Mukai Y."/>
            <person name="Nagasaki H."/>
            <person name="Nagata Y."/>
            <person name="Naito S."/>
            <person name="Nakashima M."/>
            <person name="Nakama Y."/>
            <person name="Nakamichi Y."/>
            <person name="Nakamura M."/>
            <person name="Meguro A."/>
            <person name="Negishi M."/>
            <person name="Ohta I."/>
            <person name="Ohta T."/>
            <person name="Okamoto M."/>
            <person name="Ono N."/>
            <person name="Saji S."/>
            <person name="Sakaguchi M."/>
            <person name="Sakai K."/>
            <person name="Shibata M."/>
            <person name="Shimokawa T."/>
            <person name="Song J."/>
            <person name="Takazaki Y."/>
            <person name="Terasawa K."/>
            <person name="Tsugane M."/>
            <person name="Tsuji K."/>
            <person name="Ueda S."/>
            <person name="Waki K."/>
            <person name="Yamagata H."/>
            <person name="Yamamoto M."/>
            <person name="Yamamoto S."/>
            <person name="Yamane H."/>
            <person name="Yoshiki S."/>
            <person name="Yoshihara R."/>
            <person name="Yukawa K."/>
            <person name="Zhong H."/>
            <person name="Yano M."/>
            <person name="Yuan Q."/>
            <person name="Ouyang S."/>
            <person name="Liu J."/>
            <person name="Jones K.M."/>
            <person name="Gansberger K."/>
            <person name="Moffat K."/>
            <person name="Hill J."/>
            <person name="Bera J."/>
            <person name="Fadrosh D."/>
            <person name="Jin S."/>
            <person name="Johri S."/>
            <person name="Kim M."/>
            <person name="Overton L."/>
            <person name="Reardon M."/>
            <person name="Tsitrin T."/>
            <person name="Vuong H."/>
            <person name="Weaver B."/>
            <person name="Ciecko A."/>
            <person name="Tallon L."/>
            <person name="Jackson J."/>
            <person name="Pai G."/>
            <person name="Aken S.V."/>
            <person name="Utterback T."/>
            <person name="Reidmuller S."/>
            <person name="Feldblyum T."/>
            <person name="Hsiao J."/>
            <person name="Zismann V."/>
            <person name="Iobst S."/>
            <person name="de Vazeille A.R."/>
            <person name="Buell C.R."/>
            <person name="Ying K."/>
            <person name="Li Y."/>
            <person name="Lu T."/>
            <person name="Huang Y."/>
            <person name="Zhao Q."/>
            <person name="Feng Q."/>
            <person name="Zhang L."/>
            <person name="Zhu J."/>
            <person name="Weng Q."/>
            <person name="Mu J."/>
            <person name="Lu Y."/>
            <person name="Fan D."/>
            <person name="Liu Y."/>
            <person name="Guan J."/>
            <person name="Zhang Y."/>
            <person name="Yu S."/>
            <person name="Liu X."/>
            <person name="Zhang Y."/>
            <person name="Hong G."/>
            <person name="Han B."/>
            <person name="Choisne N."/>
            <person name="Demange N."/>
            <person name="Orjeda G."/>
            <person name="Samain S."/>
            <person name="Cattolico L."/>
            <person name="Pelletier E."/>
            <person name="Couloux A."/>
            <person name="Segurens B."/>
            <person name="Wincker P."/>
            <person name="D'Hont A."/>
            <person name="Scarpelli C."/>
            <person name="Weissenbach J."/>
            <person name="Salanoubat M."/>
            <person name="Quetier F."/>
            <person name="Yu Y."/>
            <person name="Kim H.R."/>
            <person name="Rambo T."/>
            <person name="Currie J."/>
            <person name="Collura K."/>
            <person name="Luo M."/>
            <person name="Yang T."/>
            <person name="Ammiraju J.S.S."/>
            <person name="Engler F."/>
            <person name="Soderlund C."/>
            <person name="Wing R.A."/>
            <person name="Palmer L.E."/>
            <person name="de la Bastide M."/>
            <person name="Spiegel L."/>
            <person name="Nascimento L."/>
            <person name="Zutavern T."/>
            <person name="O'Shaughnessy A."/>
            <person name="Dike S."/>
            <person name="Dedhia N."/>
            <person name="Preston R."/>
            <person name="Balija V."/>
            <person name="McCombie W.R."/>
            <person name="Chow T."/>
            <person name="Chen H."/>
            <person name="Chung M."/>
            <person name="Chen C."/>
            <person name="Shaw J."/>
            <person name="Wu H."/>
            <person name="Hsiao K."/>
            <person name="Chao Y."/>
            <person name="Chu M."/>
            <person name="Cheng C."/>
            <person name="Hour A."/>
            <person name="Lee P."/>
            <person name="Lin S."/>
            <person name="Lin Y."/>
            <person name="Liou J."/>
            <person name="Liu S."/>
            <person name="Hsing Y."/>
            <person name="Raghuvanshi S."/>
            <person name="Mohanty A."/>
            <person name="Bharti A.K."/>
            <person name="Gaur A."/>
            <person name="Gupta V."/>
            <person name="Kumar D."/>
            <person name="Ravi V."/>
            <person name="Vij S."/>
            <person name="Kapur A."/>
            <person name="Khurana P."/>
            <person name="Khurana P."/>
            <person name="Khurana J.P."/>
            <person name="Tyagi A.K."/>
            <person name="Gaikwad K."/>
            <person name="Singh A."/>
            <person name="Dalal V."/>
            <person name="Srivastava S."/>
            <person name="Dixit A."/>
            <person name="Pal A.K."/>
            <person name="Ghazi I.A."/>
            <person name="Yadav M."/>
            <person name="Pandit A."/>
            <person name="Bhargava A."/>
            <person name="Sureshbabu K."/>
            <person name="Batra K."/>
            <person name="Sharma T.R."/>
            <person name="Mohapatra T."/>
            <person name="Singh N.K."/>
            <person name="Messing J."/>
            <person name="Nelson A.B."/>
            <person name="Fuks G."/>
            <person name="Kavchok S."/>
            <person name="Keizer G."/>
            <person name="Linton E."/>
            <person name="Llaca V."/>
            <person name="Song R."/>
            <person name="Tanyolac B."/>
            <person name="Young S."/>
            <person name="Ho-Il K."/>
            <person name="Hahn J.H."/>
            <person name="Sangsakoo G."/>
            <person name="Vanavichit A."/>
            <person name="de Mattos Luiz.A.T."/>
            <person name="Zimmer P.D."/>
            <person name="Malone G."/>
            <person name="Dellagostin O."/>
            <person name="de Oliveira A.C."/>
            <person name="Bevan M."/>
            <person name="Bancroft I."/>
            <person name="Minx P."/>
            <person name="Cordum H."/>
            <person name="Wilson R."/>
            <person name="Cheng Z."/>
            <person name="Jin W."/>
            <person name="Jiang J."/>
            <person name="Leong S.A."/>
            <person name="Iwama H."/>
            <person name="Gojobori T."/>
            <person name="Itoh T."/>
            <person name="Niimura Y."/>
            <person name="Fujii Y."/>
            <person name="Habara T."/>
            <person name="Sakai H."/>
            <person name="Sato Y."/>
            <person name="Wilson G."/>
            <person name="Kumar K."/>
            <person name="McCouch S."/>
            <person name="Juretic N."/>
            <person name="Hoen D."/>
            <person name="Wright S."/>
            <person name="Bruskiewich R."/>
            <person name="Bureau T."/>
            <person name="Miyao A."/>
            <person name="Hirochika H."/>
            <person name="Nishikawa T."/>
            <person name="Kadowaki K."/>
            <person name="Sugiura M."/>
            <person name="Burr B."/>
            <person name="Sasaki T."/>
        </authorList>
    </citation>
    <scope>NUCLEOTIDE SEQUENCE [LARGE SCALE GENOMIC DNA]</scope>
    <source>
        <strain evidence="3">cv. Nipponbare</strain>
    </source>
</reference>
<reference evidence="2 3" key="2">
    <citation type="journal article" date="2013" name="Plant Cell Physiol.">
        <title>Rice Annotation Project Database (RAP-DB): an integrative and interactive database for rice genomics.</title>
        <authorList>
            <person name="Sakai H."/>
            <person name="Lee S.S."/>
            <person name="Tanaka T."/>
            <person name="Numa H."/>
            <person name="Kim J."/>
            <person name="Kawahara Y."/>
            <person name="Wakimoto H."/>
            <person name="Yang C.C."/>
            <person name="Iwamoto M."/>
            <person name="Abe T."/>
            <person name="Yamada Y."/>
            <person name="Muto A."/>
            <person name="Inokuchi H."/>
            <person name="Ikemura T."/>
            <person name="Matsumoto T."/>
            <person name="Sasaki T."/>
            <person name="Itoh T."/>
        </authorList>
    </citation>
    <scope>NUCLEOTIDE SEQUENCE [LARGE SCALE GENOMIC DNA]</scope>
    <source>
        <strain evidence="3">cv. Nipponbare</strain>
    </source>
</reference>
<dbReference type="AlphaFoldDB" id="A0A0P0WSS9"/>
<gene>
    <name evidence="2" type="ordered locus">Os06g0141500</name>
    <name evidence="2" type="ORF">OSNPB_060141500</name>
</gene>
<organism evidence="2 3">
    <name type="scientific">Oryza sativa subsp. japonica</name>
    <name type="common">Rice</name>
    <dbReference type="NCBI Taxonomy" id="39947"/>
    <lineage>
        <taxon>Eukaryota</taxon>
        <taxon>Viridiplantae</taxon>
        <taxon>Streptophyta</taxon>
        <taxon>Embryophyta</taxon>
        <taxon>Tracheophyta</taxon>
        <taxon>Spermatophyta</taxon>
        <taxon>Magnoliopsida</taxon>
        <taxon>Liliopsida</taxon>
        <taxon>Poales</taxon>
        <taxon>Poaceae</taxon>
        <taxon>BOP clade</taxon>
        <taxon>Oryzoideae</taxon>
        <taxon>Oryzeae</taxon>
        <taxon>Oryzinae</taxon>
        <taxon>Oryza</taxon>
        <taxon>Oryza sativa</taxon>
    </lineage>
</organism>
<evidence type="ECO:0000256" key="1">
    <source>
        <dbReference type="SAM" id="MobiDB-lite"/>
    </source>
</evidence>
<sequence length="152" mass="17095">MAAATKPRAPGARTRRFRRITPAAEAQTTSSGAGCNKNSIASTLESNKSVWRCRNIWWHPLEMDLILWPNGWGKIQLENQGNEKLKSGTLMVDKWRRRGTMEERRGSKLEEKDKGKGGSPTRTKEARKACSGLVLYSVYTCRRMYAHAARGA</sequence>
<dbReference type="Proteomes" id="UP000059680">
    <property type="component" value="Chromosome 6"/>
</dbReference>
<dbReference type="InParanoid" id="A0A0P0WSS9"/>
<evidence type="ECO:0000313" key="2">
    <source>
        <dbReference type="EMBL" id="BAS96086.1"/>
    </source>
</evidence>
<protein>
    <submittedName>
        <fullName evidence="2">Os06g0141500 protein</fullName>
    </submittedName>
</protein>
<reference evidence="2 3" key="3">
    <citation type="journal article" date="2013" name="Rice">
        <title>Improvement of the Oryza sativa Nipponbare reference genome using next generation sequence and optical map data.</title>
        <authorList>
            <person name="Kawahara Y."/>
            <person name="de la Bastide M."/>
            <person name="Hamilton J.P."/>
            <person name="Kanamori H."/>
            <person name="McCombie W.R."/>
            <person name="Ouyang S."/>
            <person name="Schwartz D.C."/>
            <person name="Tanaka T."/>
            <person name="Wu J."/>
            <person name="Zhou S."/>
            <person name="Childs K.L."/>
            <person name="Davidson R.M."/>
            <person name="Lin H."/>
            <person name="Quesada-Ocampo L."/>
            <person name="Vaillancourt B."/>
            <person name="Sakai H."/>
            <person name="Lee S.S."/>
            <person name="Kim J."/>
            <person name="Numa H."/>
            <person name="Itoh T."/>
            <person name="Buell C.R."/>
            <person name="Matsumoto T."/>
        </authorList>
    </citation>
    <scope>NUCLEOTIDE SEQUENCE [LARGE SCALE GENOMIC DNA]</scope>
    <source>
        <strain evidence="3">cv. Nipponbare</strain>
    </source>
</reference>
<feature type="compositionally biased region" description="Basic and acidic residues" evidence="1">
    <location>
        <begin position="99"/>
        <end position="125"/>
    </location>
</feature>
<dbReference type="PaxDb" id="39947-A0A0P0WSS9"/>
<proteinExistence type="predicted"/>
<name>A0A0P0WSS9_ORYSJ</name>